<evidence type="ECO:0000313" key="2">
    <source>
        <dbReference type="EMBL" id="MCT8987051.1"/>
    </source>
</evidence>
<dbReference type="CDD" id="cd00761">
    <property type="entry name" value="Glyco_tranf_GTA_type"/>
    <property type="match status" value="1"/>
</dbReference>
<gene>
    <name evidence="2" type="ORF">N4T56_11955</name>
</gene>
<dbReference type="SUPFAM" id="SSF53448">
    <property type="entry name" value="Nucleotide-diphospho-sugar transferases"/>
    <property type="match status" value="1"/>
</dbReference>
<keyword evidence="3" id="KW-1185">Reference proteome</keyword>
<reference evidence="2" key="1">
    <citation type="submission" date="2022-09" db="EMBL/GenBank/DDBJ databases">
        <title>Shewanella sp. KJ10-1 sp.nov, isolated from marine algae.</title>
        <authorList>
            <person name="Butt M."/>
            <person name="Lee J.K."/>
            <person name="Kim J.M."/>
            <person name="Choi D.G."/>
        </authorList>
    </citation>
    <scope>NUCLEOTIDE SEQUENCE</scope>
    <source>
        <strain evidence="2">KJ10-1</strain>
    </source>
</reference>
<dbReference type="InterPro" id="IPR001173">
    <property type="entry name" value="Glyco_trans_2-like"/>
</dbReference>
<dbReference type="Proteomes" id="UP001431192">
    <property type="component" value="Unassembled WGS sequence"/>
</dbReference>
<evidence type="ECO:0000259" key="1">
    <source>
        <dbReference type="Pfam" id="PF00535"/>
    </source>
</evidence>
<dbReference type="PANTHER" id="PTHR43685:SF2">
    <property type="entry name" value="GLYCOSYLTRANSFERASE 2-LIKE DOMAIN-CONTAINING PROTEIN"/>
    <property type="match status" value="1"/>
</dbReference>
<comment type="caution">
    <text evidence="2">The sequence shown here is derived from an EMBL/GenBank/DDBJ whole genome shotgun (WGS) entry which is preliminary data.</text>
</comment>
<dbReference type="RefSeq" id="WP_261733381.1">
    <property type="nucleotide sequence ID" value="NZ_JAODOQ010000001.1"/>
</dbReference>
<proteinExistence type="predicted"/>
<dbReference type="InterPro" id="IPR050834">
    <property type="entry name" value="Glycosyltransf_2"/>
</dbReference>
<dbReference type="Pfam" id="PF00535">
    <property type="entry name" value="Glycos_transf_2"/>
    <property type="match status" value="1"/>
</dbReference>
<organism evidence="2 3">
    <name type="scientific">Shewanella phaeophyticola</name>
    <dbReference type="NCBI Taxonomy" id="2978345"/>
    <lineage>
        <taxon>Bacteria</taxon>
        <taxon>Pseudomonadati</taxon>
        <taxon>Pseudomonadota</taxon>
        <taxon>Gammaproteobacteria</taxon>
        <taxon>Alteromonadales</taxon>
        <taxon>Shewanellaceae</taxon>
        <taxon>Shewanella</taxon>
    </lineage>
</organism>
<evidence type="ECO:0000313" key="3">
    <source>
        <dbReference type="Proteomes" id="UP001431192"/>
    </source>
</evidence>
<dbReference type="Gene3D" id="3.90.550.10">
    <property type="entry name" value="Spore Coat Polysaccharide Biosynthesis Protein SpsA, Chain A"/>
    <property type="match status" value="1"/>
</dbReference>
<dbReference type="EMBL" id="JAODOQ010000001">
    <property type="protein sequence ID" value="MCT8987051.1"/>
    <property type="molecule type" value="Genomic_DNA"/>
</dbReference>
<dbReference type="PANTHER" id="PTHR43685">
    <property type="entry name" value="GLYCOSYLTRANSFERASE"/>
    <property type="match status" value="1"/>
</dbReference>
<name>A0ABT2P3S7_9GAMM</name>
<accession>A0ABT2P3S7</accession>
<sequence>MFIDDNTLSEGLTVVIPTYGRTEKILNSIHSCLHPKIFIIVIDDNGLNSPNQQATKKLIDSLSPKYTTNLVYYALDVNSGACIARNKGIELASTSVVTFLDDDDILLVEETLQKLEFFGQQVDSEICCSDMLSRFNGKEYQLPFCFFRGLTPISLLEDGNCYTPMIMAKKDLLKRIGGFDNCKKYQDHVLMLKIHLNNVKVCFYENATFVHVDHDEFRISNNPCSYQTVKMRFKYEFDLLEKIDLNVNKYNELKKIIVNRKRYLCFYFIMLPRFNGFKKCFLGTKRFLMSYDNSNSNSKSKIYINYTSLLYALKTINGLPFIIKRSAYMLKGKNK</sequence>
<feature type="domain" description="Glycosyltransferase 2-like" evidence="1">
    <location>
        <begin position="13"/>
        <end position="174"/>
    </location>
</feature>
<protein>
    <submittedName>
        <fullName evidence="2">Glycosyltransferase family 2 protein</fullName>
    </submittedName>
</protein>
<dbReference type="InterPro" id="IPR029044">
    <property type="entry name" value="Nucleotide-diphossugar_trans"/>
</dbReference>